<organism evidence="2">
    <name type="scientific">freshwater metagenome</name>
    <dbReference type="NCBI Taxonomy" id="449393"/>
    <lineage>
        <taxon>unclassified sequences</taxon>
        <taxon>metagenomes</taxon>
        <taxon>ecological metagenomes</taxon>
    </lineage>
</organism>
<evidence type="ECO:0000256" key="1">
    <source>
        <dbReference type="SAM" id="Phobius"/>
    </source>
</evidence>
<proteinExistence type="predicted"/>
<protein>
    <submittedName>
        <fullName evidence="2">Unannotated protein</fullName>
    </submittedName>
</protein>
<sequence length="171" mass="17925">MSPVKQAPTRTPRSIILAVAGVALGLILVLVLFIFAIPSLTESGKVEVRLGSDTYDAGSAESLARSIASAGPLLLPDVSGGKRDVYLQHLGDDDTTGWHAFDARRPGQSRDCSLTWRADSADFVDPCDGTVVAADGTGLNDYPVTVSDTGRVIVDFNPEDVPSETAPAVVD</sequence>
<feature type="transmembrane region" description="Helical" evidence="1">
    <location>
        <begin position="15"/>
        <end position="37"/>
    </location>
</feature>
<gene>
    <name evidence="2" type="ORF">UFOPK1392_02049</name>
    <name evidence="3" type="ORF">UFOPK3733_01725</name>
</gene>
<evidence type="ECO:0000313" key="3">
    <source>
        <dbReference type="EMBL" id="CAB4948445.1"/>
    </source>
</evidence>
<dbReference type="AlphaFoldDB" id="A0A6J5YDH7"/>
<keyword evidence="1" id="KW-1133">Transmembrane helix</keyword>
<keyword evidence="1" id="KW-0472">Membrane</keyword>
<keyword evidence="1" id="KW-0812">Transmembrane</keyword>
<dbReference type="EMBL" id="CAEMXZ010000126">
    <property type="protein sequence ID" value="CAB4324284.1"/>
    <property type="molecule type" value="Genomic_DNA"/>
</dbReference>
<evidence type="ECO:0000313" key="2">
    <source>
        <dbReference type="EMBL" id="CAB4324284.1"/>
    </source>
</evidence>
<reference evidence="2" key="1">
    <citation type="submission" date="2020-05" db="EMBL/GenBank/DDBJ databases">
        <authorList>
            <person name="Chiriac C."/>
            <person name="Salcher M."/>
            <person name="Ghai R."/>
            <person name="Kavagutti S V."/>
        </authorList>
    </citation>
    <scope>NUCLEOTIDE SEQUENCE</scope>
</reference>
<dbReference type="EMBL" id="CAFBNC010000107">
    <property type="protein sequence ID" value="CAB4948445.1"/>
    <property type="molecule type" value="Genomic_DNA"/>
</dbReference>
<accession>A0A6J5YDH7</accession>
<name>A0A6J5YDH7_9ZZZZ</name>